<feature type="transmembrane region" description="Helical" evidence="5">
    <location>
        <begin position="185"/>
        <end position="204"/>
    </location>
</feature>
<feature type="transmembrane region" description="Helical" evidence="5">
    <location>
        <begin position="157"/>
        <end position="179"/>
    </location>
</feature>
<feature type="domain" description="Major facilitator superfamily (MFS) profile" evidence="6">
    <location>
        <begin position="29"/>
        <end position="412"/>
    </location>
</feature>
<protein>
    <submittedName>
        <fullName evidence="7">CynX/NimT family MFS transporter</fullName>
    </submittedName>
</protein>
<dbReference type="PROSITE" id="PS50850">
    <property type="entry name" value="MFS"/>
    <property type="match status" value="1"/>
</dbReference>
<organism evidence="7 8">
    <name type="scientific">Phytohabitans kaempferiae</name>
    <dbReference type="NCBI Taxonomy" id="1620943"/>
    <lineage>
        <taxon>Bacteria</taxon>
        <taxon>Bacillati</taxon>
        <taxon>Actinomycetota</taxon>
        <taxon>Actinomycetes</taxon>
        <taxon>Micromonosporales</taxon>
        <taxon>Micromonosporaceae</taxon>
    </lineage>
</organism>
<proteinExistence type="predicted"/>
<keyword evidence="3 5" id="KW-1133">Transmembrane helix</keyword>
<sequence>MEAVAPPASTLAAPVPAAIQTGPAARPRGTALILAGILLVALNLRVAITSLGALLEEVRTGLHLSGAMAGVVTTMPTIAFAAFGALAPWLVRRFTAGRIVLAAMVALLAGEAVRVATGSTVVFIATSAVALAGIAVANILLPLLVRQHFPHRTGLVTGAYTVSLTIGASVAAASAVPIADAFGSWRAGLGAWSLLAVIAMLPWLPAVFRRRTTQAAVAPLAARVRPARTRVGWAMAIYFGAQALSGHATMGWLAQLFRDSGYRPQTAGLLLAGVTAVGIPVALVMPALAMRLNNLRPLVLGLSATMIASYVGLAIAPHDGAVVWVVLLSIGQGAFPLALVAIGLRARTPEGTVALSAFTQCLGYLIAALGPLVVGALYELTGGWNLPLGFLIGAAVVQIVAGLAVARPRFVED</sequence>
<evidence type="ECO:0000259" key="6">
    <source>
        <dbReference type="PROSITE" id="PS50850"/>
    </source>
</evidence>
<accession>A0ABV6LWV9</accession>
<evidence type="ECO:0000256" key="5">
    <source>
        <dbReference type="SAM" id="Phobius"/>
    </source>
</evidence>
<feature type="transmembrane region" description="Helical" evidence="5">
    <location>
        <begin position="322"/>
        <end position="342"/>
    </location>
</feature>
<dbReference type="Gene3D" id="1.20.1250.20">
    <property type="entry name" value="MFS general substrate transporter like domains"/>
    <property type="match status" value="2"/>
</dbReference>
<keyword evidence="4 5" id="KW-0472">Membrane</keyword>
<feature type="transmembrane region" description="Helical" evidence="5">
    <location>
        <begin position="266"/>
        <end position="285"/>
    </location>
</feature>
<gene>
    <name evidence="7" type="ORF">ACFFIA_04350</name>
</gene>
<evidence type="ECO:0000256" key="3">
    <source>
        <dbReference type="ARBA" id="ARBA00022989"/>
    </source>
</evidence>
<name>A0ABV6LWV9_9ACTN</name>
<keyword evidence="8" id="KW-1185">Reference proteome</keyword>
<dbReference type="EMBL" id="JBHLUH010000004">
    <property type="protein sequence ID" value="MFC0526885.1"/>
    <property type="molecule type" value="Genomic_DNA"/>
</dbReference>
<feature type="transmembrane region" description="Helical" evidence="5">
    <location>
        <begin position="354"/>
        <end position="378"/>
    </location>
</feature>
<feature type="transmembrane region" description="Helical" evidence="5">
    <location>
        <begin position="122"/>
        <end position="145"/>
    </location>
</feature>
<dbReference type="RefSeq" id="WP_377245567.1">
    <property type="nucleotide sequence ID" value="NZ_JBHLUH010000004.1"/>
</dbReference>
<dbReference type="InterPro" id="IPR011701">
    <property type="entry name" value="MFS"/>
</dbReference>
<dbReference type="PANTHER" id="PTHR23523:SF2">
    <property type="entry name" value="2-NITROIMIDAZOLE TRANSPORTER"/>
    <property type="match status" value="1"/>
</dbReference>
<evidence type="ECO:0000313" key="7">
    <source>
        <dbReference type="EMBL" id="MFC0526885.1"/>
    </source>
</evidence>
<keyword evidence="2 5" id="KW-0812">Transmembrane</keyword>
<evidence type="ECO:0000256" key="4">
    <source>
        <dbReference type="ARBA" id="ARBA00023136"/>
    </source>
</evidence>
<reference evidence="7 8" key="1">
    <citation type="submission" date="2024-09" db="EMBL/GenBank/DDBJ databases">
        <authorList>
            <person name="Sun Q."/>
            <person name="Mori K."/>
        </authorList>
    </citation>
    <scope>NUCLEOTIDE SEQUENCE [LARGE SCALE GENOMIC DNA]</scope>
    <source>
        <strain evidence="7 8">TBRC 3947</strain>
    </source>
</reference>
<dbReference type="InterPro" id="IPR020846">
    <property type="entry name" value="MFS_dom"/>
</dbReference>
<feature type="transmembrane region" description="Helical" evidence="5">
    <location>
        <begin position="31"/>
        <end position="55"/>
    </location>
</feature>
<feature type="transmembrane region" description="Helical" evidence="5">
    <location>
        <begin position="67"/>
        <end position="87"/>
    </location>
</feature>
<evidence type="ECO:0000313" key="8">
    <source>
        <dbReference type="Proteomes" id="UP001589867"/>
    </source>
</evidence>
<evidence type="ECO:0000256" key="1">
    <source>
        <dbReference type="ARBA" id="ARBA00004651"/>
    </source>
</evidence>
<comment type="caution">
    <text evidence="7">The sequence shown here is derived from an EMBL/GenBank/DDBJ whole genome shotgun (WGS) entry which is preliminary data.</text>
</comment>
<dbReference type="Pfam" id="PF07690">
    <property type="entry name" value="MFS_1"/>
    <property type="match status" value="1"/>
</dbReference>
<dbReference type="SUPFAM" id="SSF103473">
    <property type="entry name" value="MFS general substrate transporter"/>
    <property type="match status" value="1"/>
</dbReference>
<dbReference type="InterPro" id="IPR036259">
    <property type="entry name" value="MFS_trans_sf"/>
</dbReference>
<feature type="transmembrane region" description="Helical" evidence="5">
    <location>
        <begin position="297"/>
        <end position="316"/>
    </location>
</feature>
<feature type="transmembrane region" description="Helical" evidence="5">
    <location>
        <begin position="99"/>
        <end position="116"/>
    </location>
</feature>
<dbReference type="InterPro" id="IPR052524">
    <property type="entry name" value="MFS_Cyanate_Porter"/>
</dbReference>
<dbReference type="PANTHER" id="PTHR23523">
    <property type="match status" value="1"/>
</dbReference>
<evidence type="ECO:0000256" key="2">
    <source>
        <dbReference type="ARBA" id="ARBA00022692"/>
    </source>
</evidence>
<feature type="transmembrane region" description="Helical" evidence="5">
    <location>
        <begin position="384"/>
        <end position="406"/>
    </location>
</feature>
<dbReference type="CDD" id="cd17339">
    <property type="entry name" value="MFS_NIMT_CynX_like"/>
    <property type="match status" value="1"/>
</dbReference>
<comment type="subcellular location">
    <subcellularLocation>
        <location evidence="1">Cell membrane</location>
        <topology evidence="1">Multi-pass membrane protein</topology>
    </subcellularLocation>
</comment>
<dbReference type="Proteomes" id="UP001589867">
    <property type="component" value="Unassembled WGS sequence"/>
</dbReference>
<feature type="transmembrane region" description="Helical" evidence="5">
    <location>
        <begin position="233"/>
        <end position="254"/>
    </location>
</feature>